<protein>
    <recommendedName>
        <fullName evidence="3">ATP-grasp domain-containing protein</fullName>
    </recommendedName>
</protein>
<reference evidence="1 2" key="1">
    <citation type="submission" date="2016-05" db="EMBL/GenBank/DDBJ databases">
        <title>Single-cell genome of chain-forming Candidatus Thiomargarita nelsonii and comparison to other large sulfur-oxidizing bacteria.</title>
        <authorList>
            <person name="Winkel M."/>
            <person name="Salman V."/>
            <person name="Woyke T."/>
            <person name="Schulz-Vogt H."/>
            <person name="Richter M."/>
            <person name="Flood B."/>
            <person name="Bailey J."/>
            <person name="Amann R."/>
            <person name="Mussmann M."/>
        </authorList>
    </citation>
    <scope>NUCLEOTIDE SEQUENCE [LARGE SCALE GENOMIC DNA]</scope>
    <source>
        <strain evidence="1 2">THI036</strain>
    </source>
</reference>
<sequence>MYFQPINHRKIQTFVAHFVKRYQYTGQIGFDFLEEPHGDIFVLECNPRATSGVHLFSVEDNLTQAFIKTDKNVMIPKQPQAKMVAAGMLIFGFPYGINCGGFRQFAQSYRAAFDVIFSKNDPAPSFYQFISLLETLFESVKQRTSLWKAATADIEWNGEKLK</sequence>
<dbReference type="EMBL" id="LUTY01003072">
    <property type="protein sequence ID" value="OAD18819.1"/>
    <property type="molecule type" value="Genomic_DNA"/>
</dbReference>
<keyword evidence="2" id="KW-1185">Reference proteome</keyword>
<comment type="caution">
    <text evidence="1">The sequence shown here is derived from an EMBL/GenBank/DDBJ whole genome shotgun (WGS) entry which is preliminary data.</text>
</comment>
<dbReference type="SUPFAM" id="SSF56059">
    <property type="entry name" value="Glutathione synthetase ATP-binding domain-like"/>
    <property type="match status" value="1"/>
</dbReference>
<dbReference type="Proteomes" id="UP000076962">
    <property type="component" value="Unassembled WGS sequence"/>
</dbReference>
<proteinExistence type="predicted"/>
<dbReference type="AlphaFoldDB" id="A0A0A6RKI3"/>
<evidence type="ECO:0000313" key="1">
    <source>
        <dbReference type="EMBL" id="OAD18819.1"/>
    </source>
</evidence>
<dbReference type="PATRIC" id="fig|1003181.4.peg.7361"/>
<accession>A0A0A6RKI3</accession>
<dbReference type="Gene3D" id="3.30.470.20">
    <property type="entry name" value="ATP-grasp fold, B domain"/>
    <property type="match status" value="1"/>
</dbReference>
<name>A0A0A6RKI3_9GAMM</name>
<gene>
    <name evidence="1" type="ORF">THIOM_005571</name>
</gene>
<organism evidence="1 2">
    <name type="scientific">Candidatus Thiomargarita nelsonii</name>
    <dbReference type="NCBI Taxonomy" id="1003181"/>
    <lineage>
        <taxon>Bacteria</taxon>
        <taxon>Pseudomonadati</taxon>
        <taxon>Pseudomonadota</taxon>
        <taxon>Gammaproteobacteria</taxon>
        <taxon>Thiotrichales</taxon>
        <taxon>Thiotrichaceae</taxon>
        <taxon>Thiomargarita</taxon>
    </lineage>
</organism>
<evidence type="ECO:0008006" key="3">
    <source>
        <dbReference type="Google" id="ProtNLM"/>
    </source>
</evidence>
<evidence type="ECO:0000313" key="2">
    <source>
        <dbReference type="Proteomes" id="UP000076962"/>
    </source>
</evidence>